<evidence type="ECO:0000256" key="2">
    <source>
        <dbReference type="ARBA" id="ARBA00022636"/>
    </source>
</evidence>
<dbReference type="SUPFAM" id="SSF141868">
    <property type="entry name" value="EAL domain-like"/>
    <property type="match status" value="1"/>
</dbReference>
<dbReference type="Proteomes" id="UP001321450">
    <property type="component" value="Chromosome"/>
</dbReference>
<dbReference type="NCBIfam" id="TIGR00254">
    <property type="entry name" value="GGDEF"/>
    <property type="match status" value="1"/>
</dbReference>
<dbReference type="PROSITE" id="PS50883">
    <property type="entry name" value="EAL"/>
    <property type="match status" value="1"/>
</dbReference>
<dbReference type="InterPro" id="IPR035919">
    <property type="entry name" value="EAL_sf"/>
</dbReference>
<organism evidence="6 7">
    <name type="scientific">Methylomarinovum tepidoasis</name>
    <dbReference type="NCBI Taxonomy" id="2840183"/>
    <lineage>
        <taxon>Bacteria</taxon>
        <taxon>Pseudomonadati</taxon>
        <taxon>Pseudomonadota</taxon>
        <taxon>Gammaproteobacteria</taxon>
        <taxon>Methylococcales</taxon>
        <taxon>Methylothermaceae</taxon>
        <taxon>Methylomarinovum</taxon>
    </lineage>
</organism>
<keyword evidence="7" id="KW-1185">Reference proteome</keyword>
<dbReference type="SMART" id="SM00267">
    <property type="entry name" value="GGDEF"/>
    <property type="match status" value="1"/>
</dbReference>
<evidence type="ECO:0000313" key="7">
    <source>
        <dbReference type="Proteomes" id="UP001321450"/>
    </source>
</evidence>
<dbReference type="PANTHER" id="PTHR33121:SF19">
    <property type="entry name" value="CYCLIC DI-GMP PHOSPHODIESTERASE PA2567"/>
    <property type="match status" value="1"/>
</dbReference>
<dbReference type="KEGG" id="meiy:MIN45_P0518"/>
<dbReference type="FunFam" id="3.20.20.450:FF:000001">
    <property type="entry name" value="Cyclic di-GMP phosphodiesterase yahA"/>
    <property type="match status" value="1"/>
</dbReference>
<keyword evidence="3" id="KW-1133">Transmembrane helix</keyword>
<dbReference type="InterPro" id="IPR029787">
    <property type="entry name" value="Nucleotide_cyclase"/>
</dbReference>
<dbReference type="InterPro" id="IPR043128">
    <property type="entry name" value="Rev_trsase/Diguanyl_cyclase"/>
</dbReference>
<feature type="transmembrane region" description="Helical" evidence="3">
    <location>
        <begin position="39"/>
        <end position="57"/>
    </location>
</feature>
<dbReference type="CDD" id="cd01948">
    <property type="entry name" value="EAL"/>
    <property type="match status" value="1"/>
</dbReference>
<dbReference type="Pfam" id="PF00990">
    <property type="entry name" value="GGDEF"/>
    <property type="match status" value="1"/>
</dbReference>
<evidence type="ECO:0000256" key="1">
    <source>
        <dbReference type="ARBA" id="ARBA00012282"/>
    </source>
</evidence>
<sequence>MEVRLSTYRLARLATALDIAIIGLLSVLAPLLWRQTGPLSTVLFTLLCLASLARAMLTHLTLRRLEWQAHHDPVTGLPNRRLFYHRTGPLRQGRQAAILLLQIDRFRLFLSNLGHSACDRLLRAVANRLAAVVPEKDARLYQLETDTFALVLHEGATTQTARRLIEALHRPVHVDHREFWVSVSIGISRYPADGQTLPALIRAAELALRQAQRRGGGTCCRYHPQLEPTLGQPLALEGYLRHAIEYGELELYFQPQVRLDDGGLLGAEITLRWHHPQHGLLPPERFIPLAEETGLIGPITQWLLEQALCQLERWRENEFAHLRLAINISAYQFHQQRLPELLQAALKRHPVDPGKLELEITETAAMFDVEHATRILRQLKDLGIRLALDDFGTGYSSLNHLRRFPLDTLKIDQSFVRPMSADAGSKAIVHGIIQLGHSLGLTTLAEGIETRSQWESLRRSGCDEGQGYLFGRPMPLAQFETRHRQARNTVKPRTPAP</sequence>
<evidence type="ECO:0000259" key="4">
    <source>
        <dbReference type="PROSITE" id="PS50883"/>
    </source>
</evidence>
<keyword evidence="3" id="KW-0812">Transmembrane</keyword>
<reference evidence="7" key="1">
    <citation type="journal article" date="2024" name="Int. J. Syst. Evol. Microbiol.">
        <title>Methylomarinovum tepidoasis sp. nov., a moderately thermophilic methanotroph of the family Methylothermaceae isolated from a deep-sea hydrothermal field.</title>
        <authorList>
            <person name="Hirayama H."/>
            <person name="Takaki Y."/>
            <person name="Abe M."/>
            <person name="Miyazaki M."/>
            <person name="Uematsu K."/>
            <person name="Matsui Y."/>
            <person name="Takai K."/>
        </authorList>
    </citation>
    <scope>NUCLEOTIDE SEQUENCE [LARGE SCALE GENOMIC DNA]</scope>
    <source>
        <strain evidence="7">IN45</strain>
    </source>
</reference>
<dbReference type="AlphaFoldDB" id="A0AAU9CU45"/>
<dbReference type="EC" id="3.1.4.52" evidence="1"/>
<dbReference type="PANTHER" id="PTHR33121">
    <property type="entry name" value="CYCLIC DI-GMP PHOSPHODIESTERASE PDEF"/>
    <property type="match status" value="1"/>
</dbReference>
<keyword evidence="3" id="KW-0472">Membrane</keyword>
<dbReference type="InterPro" id="IPR001633">
    <property type="entry name" value="EAL_dom"/>
</dbReference>
<dbReference type="GO" id="GO:0071111">
    <property type="term" value="F:cyclic-guanylate-specific phosphodiesterase activity"/>
    <property type="evidence" value="ECO:0007669"/>
    <property type="project" value="UniProtKB-EC"/>
</dbReference>
<dbReference type="InterPro" id="IPR000160">
    <property type="entry name" value="GGDEF_dom"/>
</dbReference>
<gene>
    <name evidence="6" type="ORF">MIN45_P0518</name>
</gene>
<dbReference type="RefSeq" id="WP_286293216.1">
    <property type="nucleotide sequence ID" value="NZ_AP024718.1"/>
</dbReference>
<dbReference type="SUPFAM" id="SSF55073">
    <property type="entry name" value="Nucleotide cyclase"/>
    <property type="match status" value="1"/>
</dbReference>
<evidence type="ECO:0000256" key="3">
    <source>
        <dbReference type="SAM" id="Phobius"/>
    </source>
</evidence>
<dbReference type="Pfam" id="PF00563">
    <property type="entry name" value="EAL"/>
    <property type="match status" value="1"/>
</dbReference>
<name>A0AAU9CU45_9GAMM</name>
<evidence type="ECO:0000313" key="6">
    <source>
        <dbReference type="EMBL" id="BCX88150.1"/>
    </source>
</evidence>
<feature type="transmembrane region" description="Helical" evidence="3">
    <location>
        <begin position="12"/>
        <end position="33"/>
    </location>
</feature>
<dbReference type="PROSITE" id="PS50887">
    <property type="entry name" value="GGDEF"/>
    <property type="match status" value="1"/>
</dbReference>
<evidence type="ECO:0000259" key="5">
    <source>
        <dbReference type="PROSITE" id="PS50887"/>
    </source>
</evidence>
<proteinExistence type="predicted"/>
<accession>A0AAU9CU45</accession>
<dbReference type="Gene3D" id="3.30.70.270">
    <property type="match status" value="1"/>
</dbReference>
<dbReference type="Gene3D" id="3.20.20.450">
    <property type="entry name" value="EAL domain"/>
    <property type="match status" value="1"/>
</dbReference>
<keyword evidence="2" id="KW-0973">c-di-GMP</keyword>
<dbReference type="EMBL" id="AP024718">
    <property type="protein sequence ID" value="BCX88150.1"/>
    <property type="molecule type" value="Genomic_DNA"/>
</dbReference>
<feature type="domain" description="EAL" evidence="4">
    <location>
        <begin position="233"/>
        <end position="487"/>
    </location>
</feature>
<dbReference type="InterPro" id="IPR050706">
    <property type="entry name" value="Cyclic-di-GMP_PDE-like"/>
</dbReference>
<protein>
    <recommendedName>
        <fullName evidence="1">cyclic-guanylate-specific phosphodiesterase</fullName>
        <ecNumber evidence="1">3.1.4.52</ecNumber>
    </recommendedName>
</protein>
<feature type="domain" description="GGDEF" evidence="5">
    <location>
        <begin position="94"/>
        <end position="224"/>
    </location>
</feature>
<dbReference type="SMART" id="SM00052">
    <property type="entry name" value="EAL"/>
    <property type="match status" value="1"/>
</dbReference>
<dbReference type="CDD" id="cd01949">
    <property type="entry name" value="GGDEF"/>
    <property type="match status" value="1"/>
</dbReference>